<feature type="region of interest" description="Disordered" evidence="1">
    <location>
        <begin position="243"/>
        <end position="267"/>
    </location>
</feature>
<name>A0ABQ9UFB0_SAGOE</name>
<dbReference type="InterPro" id="IPR039697">
    <property type="entry name" value="Alcohol_dehydrogenase_Fe"/>
</dbReference>
<dbReference type="PANTHER" id="PTHR11496:SF83">
    <property type="entry name" value="HYDROXYACID-OXOACID TRANSHYDROGENASE, MITOCHONDRIAL"/>
    <property type="match status" value="1"/>
</dbReference>
<reference evidence="2 3" key="1">
    <citation type="submission" date="2023-05" db="EMBL/GenBank/DDBJ databases">
        <title>B98-5 Cell Line De Novo Hybrid Assembly: An Optical Mapping Approach.</title>
        <authorList>
            <person name="Kananen K."/>
            <person name="Auerbach J.A."/>
            <person name="Kautto E."/>
            <person name="Blachly J.S."/>
        </authorList>
    </citation>
    <scope>NUCLEOTIDE SEQUENCE [LARGE SCALE GENOMIC DNA]</scope>
    <source>
        <strain evidence="2">B95-8</strain>
        <tissue evidence="2">Cell line</tissue>
    </source>
</reference>
<evidence type="ECO:0000256" key="1">
    <source>
        <dbReference type="SAM" id="MobiDB-lite"/>
    </source>
</evidence>
<dbReference type="PANTHER" id="PTHR11496">
    <property type="entry name" value="ALCOHOL DEHYDROGENASE"/>
    <property type="match status" value="1"/>
</dbReference>
<dbReference type="Gene3D" id="1.20.1090.10">
    <property type="entry name" value="Dehydroquinate synthase-like - alpha domain"/>
    <property type="match status" value="2"/>
</dbReference>
<evidence type="ECO:0000313" key="3">
    <source>
        <dbReference type="Proteomes" id="UP001266305"/>
    </source>
</evidence>
<comment type="caution">
    <text evidence="2">The sequence shown here is derived from an EMBL/GenBank/DDBJ whole genome shotgun (WGS) entry which is preliminary data.</text>
</comment>
<organism evidence="2 3">
    <name type="scientific">Saguinus oedipus</name>
    <name type="common">Cotton-top tamarin</name>
    <name type="synonym">Oedipomidas oedipus</name>
    <dbReference type="NCBI Taxonomy" id="9490"/>
    <lineage>
        <taxon>Eukaryota</taxon>
        <taxon>Metazoa</taxon>
        <taxon>Chordata</taxon>
        <taxon>Craniata</taxon>
        <taxon>Vertebrata</taxon>
        <taxon>Euteleostomi</taxon>
        <taxon>Mammalia</taxon>
        <taxon>Eutheria</taxon>
        <taxon>Euarchontoglires</taxon>
        <taxon>Primates</taxon>
        <taxon>Haplorrhini</taxon>
        <taxon>Platyrrhini</taxon>
        <taxon>Cebidae</taxon>
        <taxon>Callitrichinae</taxon>
        <taxon>Saguinus</taxon>
    </lineage>
</organism>
<dbReference type="Proteomes" id="UP001266305">
    <property type="component" value="Unassembled WGS sequence"/>
</dbReference>
<feature type="compositionally biased region" description="Basic and acidic residues" evidence="1">
    <location>
        <begin position="258"/>
        <end position="267"/>
    </location>
</feature>
<dbReference type="SUPFAM" id="SSF56796">
    <property type="entry name" value="Dehydroquinate synthase-like"/>
    <property type="match status" value="1"/>
</dbReference>
<gene>
    <name evidence="2" type="primary">ADHFE1_1</name>
    <name evidence="2" type="ORF">P7K49_027121</name>
</gene>
<protein>
    <submittedName>
        <fullName evidence="2">Hydroxyacid-oxoacid transhydrogenase, mitochondrial</fullName>
    </submittedName>
</protein>
<keyword evidence="3" id="KW-1185">Reference proteome</keyword>
<sequence>MATRMPLKGQLELVCHISGTHQLPLWPHHALESYTALPYHLRSPCPSNPIMRPAYQGSNPISDIWAVHALRIVAKYLKRGSTDKEALELHFVAEQQERIQYYFRFVGDAQDSTAALDYVQADTDHGEPVVKFKYAIEPHGLSVVLTSPAVFTFTAQMFPERHLETAEILGNKKPVSSSPPTVSALCLLGADTRSARIQDAGPVLADTLRKFLFDLDVDDGLAAVGYSKADIPALVKGTLPQVRDQHAPHSLPRSPAPPERHAPLVAG</sequence>
<proteinExistence type="predicted"/>
<evidence type="ECO:0000313" key="2">
    <source>
        <dbReference type="EMBL" id="KAK2095705.1"/>
    </source>
</evidence>
<accession>A0ABQ9UFB0</accession>
<dbReference type="EMBL" id="JASSZA010000013">
    <property type="protein sequence ID" value="KAK2095705.1"/>
    <property type="molecule type" value="Genomic_DNA"/>
</dbReference>